<proteinExistence type="predicted"/>
<name>A0A1I4C7I3_9EURY</name>
<accession>A0A1I4C7I3</accession>
<evidence type="ECO:0000313" key="3">
    <source>
        <dbReference type="Proteomes" id="UP000199607"/>
    </source>
</evidence>
<dbReference type="STRING" id="553466.SAMN04487950_0957"/>
<evidence type="ECO:0000256" key="1">
    <source>
        <dbReference type="SAM" id="MobiDB-lite"/>
    </source>
</evidence>
<organism evidence="2 3">
    <name type="scientific">Halogranum rubrum</name>
    <dbReference type="NCBI Taxonomy" id="553466"/>
    <lineage>
        <taxon>Archaea</taxon>
        <taxon>Methanobacteriati</taxon>
        <taxon>Methanobacteriota</taxon>
        <taxon>Stenosarchaea group</taxon>
        <taxon>Halobacteria</taxon>
        <taxon>Halobacteriales</taxon>
        <taxon>Haloferacaceae</taxon>
    </lineage>
</organism>
<dbReference type="EMBL" id="FOTC01000001">
    <property type="protein sequence ID" value="SFK76061.1"/>
    <property type="molecule type" value="Genomic_DNA"/>
</dbReference>
<dbReference type="Proteomes" id="UP000199607">
    <property type="component" value="Unassembled WGS sequence"/>
</dbReference>
<reference evidence="3" key="1">
    <citation type="submission" date="2016-10" db="EMBL/GenBank/DDBJ databases">
        <authorList>
            <person name="Varghese N."/>
            <person name="Submissions S."/>
        </authorList>
    </citation>
    <scope>NUCLEOTIDE SEQUENCE [LARGE SCALE GENOMIC DNA]</scope>
    <source>
        <strain evidence="3">CGMCC 1.7738</strain>
    </source>
</reference>
<dbReference type="RefSeq" id="WP_089866353.1">
    <property type="nucleotide sequence ID" value="NZ_FOTC01000001.1"/>
</dbReference>
<dbReference type="AlphaFoldDB" id="A0A1I4C7I3"/>
<feature type="region of interest" description="Disordered" evidence="1">
    <location>
        <begin position="42"/>
        <end position="73"/>
    </location>
</feature>
<gene>
    <name evidence="2" type="ORF">SAMN04487950_0957</name>
</gene>
<keyword evidence="3" id="KW-1185">Reference proteome</keyword>
<sequence length="284" mass="32638">MAFEWNLSDDHLDTGDVDERFEYYSTTIDDWFETTDDDVRGFGGDGPEFDVDGKSEQSPIYLPDSRHSDQTAPRVRRTYEEGVEIYPGRRSVWRVPHPELFEDATERAFYLLYFPIDIYPFKNDRRYSRVEFGIELDESDDVDAMDLCPQDVYGSEQVTRKYTLQPSLKFAEVQASVGSAEWQTTYTQLHPTVTMFGPGKSKFGWVFSTGTGESVLPGARHNWILLNAPADCETLDGTYYSDVVYTEKKYGYYWKKTASADRSFSVALTDAEALSERWWTNAGN</sequence>
<evidence type="ECO:0000313" key="2">
    <source>
        <dbReference type="EMBL" id="SFK76061.1"/>
    </source>
</evidence>
<protein>
    <submittedName>
        <fullName evidence="2">Uncharacterized protein</fullName>
    </submittedName>
</protein>